<comment type="function">
    <text evidence="1 10">Controls the rotational direction of flagella during chemotaxis.</text>
</comment>
<evidence type="ECO:0000256" key="2">
    <source>
        <dbReference type="ARBA" id="ARBA00004162"/>
    </source>
</evidence>
<feature type="region of interest" description="Disordered" evidence="11">
    <location>
        <begin position="154"/>
        <end position="191"/>
    </location>
</feature>
<dbReference type="Pfam" id="PF03748">
    <property type="entry name" value="FliL"/>
    <property type="match status" value="1"/>
</dbReference>
<evidence type="ECO:0000256" key="6">
    <source>
        <dbReference type="ARBA" id="ARBA00022692"/>
    </source>
</evidence>
<proteinExistence type="inferred from homology"/>
<dbReference type="Proteomes" id="UP001209701">
    <property type="component" value="Unassembled WGS sequence"/>
</dbReference>
<evidence type="ECO:0000256" key="3">
    <source>
        <dbReference type="ARBA" id="ARBA00008281"/>
    </source>
</evidence>
<evidence type="ECO:0000256" key="10">
    <source>
        <dbReference type="RuleBase" id="RU364125"/>
    </source>
</evidence>
<name>A0ABT2YAT5_9BURK</name>
<evidence type="ECO:0000256" key="5">
    <source>
        <dbReference type="ARBA" id="ARBA00022500"/>
    </source>
</evidence>
<keyword evidence="13" id="KW-1185">Reference proteome</keyword>
<feature type="region of interest" description="Disordered" evidence="11">
    <location>
        <begin position="51"/>
        <end position="75"/>
    </location>
</feature>
<evidence type="ECO:0000256" key="1">
    <source>
        <dbReference type="ARBA" id="ARBA00002254"/>
    </source>
</evidence>
<organism evidence="12 13">
    <name type="scientific">Roseateles oligotrophus</name>
    <dbReference type="NCBI Taxonomy" id="1769250"/>
    <lineage>
        <taxon>Bacteria</taxon>
        <taxon>Pseudomonadati</taxon>
        <taxon>Pseudomonadota</taxon>
        <taxon>Betaproteobacteria</taxon>
        <taxon>Burkholderiales</taxon>
        <taxon>Sphaerotilaceae</taxon>
        <taxon>Roseateles</taxon>
    </lineage>
</organism>
<comment type="subcellular location">
    <subcellularLocation>
        <location evidence="10">Cell inner membrane</location>
    </subcellularLocation>
    <subcellularLocation>
        <location evidence="2">Cell membrane</location>
        <topology evidence="2">Single-pass membrane protein</topology>
    </subcellularLocation>
</comment>
<protein>
    <recommendedName>
        <fullName evidence="10">Flagellar protein FliL</fullName>
    </recommendedName>
</protein>
<evidence type="ECO:0000256" key="9">
    <source>
        <dbReference type="ARBA" id="ARBA00023136"/>
    </source>
</evidence>
<comment type="caution">
    <text evidence="12">The sequence shown here is derived from an EMBL/GenBank/DDBJ whole genome shotgun (WGS) entry which is preliminary data.</text>
</comment>
<keyword evidence="5 10" id="KW-0145">Chemotaxis</keyword>
<comment type="similarity">
    <text evidence="3 10">Belongs to the FliL family.</text>
</comment>
<gene>
    <name evidence="12" type="ORF">LNV07_04845</name>
</gene>
<feature type="transmembrane region" description="Helical" evidence="10">
    <location>
        <begin position="21"/>
        <end position="43"/>
    </location>
</feature>
<dbReference type="InterPro" id="IPR005503">
    <property type="entry name" value="FliL"/>
</dbReference>
<dbReference type="RefSeq" id="WP_263570046.1">
    <property type="nucleotide sequence ID" value="NZ_JAJIRN010000002.1"/>
</dbReference>
<evidence type="ECO:0000256" key="8">
    <source>
        <dbReference type="ARBA" id="ARBA00022989"/>
    </source>
</evidence>
<keyword evidence="12" id="KW-0969">Cilium</keyword>
<reference evidence="12 13" key="1">
    <citation type="submission" date="2021-11" db="EMBL/GenBank/DDBJ databases">
        <authorList>
            <person name="Liang Q."/>
            <person name="Mou H."/>
            <person name="Liu Z."/>
        </authorList>
    </citation>
    <scope>NUCLEOTIDE SEQUENCE [LARGE SCALE GENOMIC DNA]</scope>
    <source>
        <strain evidence="12 13">CHU3</strain>
    </source>
</reference>
<sequence>MSTPAPAAAAEAPKGGGKKKLIIIIAAVLVLVLGGGGAALLLLKKKAPVDGEEDGAETSHESAPTHAQAKPGTPPVFVPLDPFTVNLSDKDVDRFAQIGITLEVMDAHTADLIKAYLPAIRSNVLMVLSHKTSAELLSREGKEKLSKEVLRESVRPMGIELEPDEEAEPEDSEADTPKKKKKKKKKAPPVVSPVTKVLFSTFIVQ</sequence>
<keyword evidence="12" id="KW-0966">Cell projection</keyword>
<accession>A0ABT2YAT5</accession>
<dbReference type="PANTHER" id="PTHR35091">
    <property type="entry name" value="FLAGELLAR PROTEIN FLIL"/>
    <property type="match status" value="1"/>
</dbReference>
<evidence type="ECO:0000256" key="4">
    <source>
        <dbReference type="ARBA" id="ARBA00022475"/>
    </source>
</evidence>
<evidence type="ECO:0000256" key="11">
    <source>
        <dbReference type="SAM" id="MobiDB-lite"/>
    </source>
</evidence>
<evidence type="ECO:0000313" key="13">
    <source>
        <dbReference type="Proteomes" id="UP001209701"/>
    </source>
</evidence>
<keyword evidence="12" id="KW-0282">Flagellum</keyword>
<keyword evidence="4" id="KW-1003">Cell membrane</keyword>
<keyword evidence="6 10" id="KW-0812">Transmembrane</keyword>
<keyword evidence="10" id="KW-0997">Cell inner membrane</keyword>
<keyword evidence="8 10" id="KW-1133">Transmembrane helix</keyword>
<evidence type="ECO:0000256" key="7">
    <source>
        <dbReference type="ARBA" id="ARBA00022779"/>
    </source>
</evidence>
<feature type="compositionally biased region" description="Acidic residues" evidence="11">
    <location>
        <begin position="161"/>
        <end position="174"/>
    </location>
</feature>
<dbReference type="EMBL" id="JAJIRN010000002">
    <property type="protein sequence ID" value="MCV2367421.1"/>
    <property type="molecule type" value="Genomic_DNA"/>
</dbReference>
<evidence type="ECO:0000313" key="12">
    <source>
        <dbReference type="EMBL" id="MCV2367421.1"/>
    </source>
</evidence>
<keyword evidence="7 10" id="KW-0283">Flagellar rotation</keyword>
<feature type="compositionally biased region" description="Basic residues" evidence="11">
    <location>
        <begin position="178"/>
        <end position="187"/>
    </location>
</feature>
<keyword evidence="9 10" id="KW-0472">Membrane</keyword>
<dbReference type="PANTHER" id="PTHR35091:SF2">
    <property type="entry name" value="FLAGELLAR PROTEIN FLIL"/>
    <property type="match status" value="1"/>
</dbReference>